<keyword evidence="8" id="KW-0131">Cell cycle</keyword>
<evidence type="ECO:0000256" key="8">
    <source>
        <dbReference type="ARBA" id="ARBA00023306"/>
    </source>
</evidence>
<evidence type="ECO:0000256" key="2">
    <source>
        <dbReference type="ARBA" id="ARBA00005816"/>
    </source>
</evidence>
<evidence type="ECO:0000313" key="14">
    <source>
        <dbReference type="Proteomes" id="UP001337655"/>
    </source>
</evidence>
<dbReference type="GeneID" id="89924457"/>
<evidence type="ECO:0000256" key="9">
    <source>
        <dbReference type="ARBA" id="ARBA00023315"/>
    </source>
</evidence>
<evidence type="ECO:0000256" key="4">
    <source>
        <dbReference type="ARBA" id="ARBA00022723"/>
    </source>
</evidence>
<keyword evidence="7" id="KW-0539">Nucleus</keyword>
<keyword evidence="6" id="KW-0862">Zinc</keyword>
<dbReference type="GO" id="GO:0005634">
    <property type="term" value="C:nucleus"/>
    <property type="evidence" value="ECO:0007669"/>
    <property type="project" value="UniProtKB-SubCell"/>
</dbReference>
<dbReference type="GO" id="GO:0008270">
    <property type="term" value="F:zinc ion binding"/>
    <property type="evidence" value="ECO:0007669"/>
    <property type="project" value="UniProtKB-KW"/>
</dbReference>
<feature type="compositionally biased region" description="Low complexity" evidence="10">
    <location>
        <begin position="95"/>
        <end position="105"/>
    </location>
</feature>
<evidence type="ECO:0000256" key="6">
    <source>
        <dbReference type="ARBA" id="ARBA00022833"/>
    </source>
</evidence>
<evidence type="ECO:0000256" key="3">
    <source>
        <dbReference type="ARBA" id="ARBA00022679"/>
    </source>
</evidence>
<protein>
    <submittedName>
        <fullName evidence="13">Uncharacterized protein</fullName>
    </submittedName>
</protein>
<name>A0AAV9PKR8_9PEZI</name>
<proteinExistence type="inferred from homology"/>
<evidence type="ECO:0000259" key="11">
    <source>
        <dbReference type="Pfam" id="PF13878"/>
    </source>
</evidence>
<dbReference type="GO" id="GO:0007064">
    <property type="term" value="P:mitotic sister chromatid cohesion"/>
    <property type="evidence" value="ECO:0007669"/>
    <property type="project" value="TreeGrafter"/>
</dbReference>
<feature type="domain" description="N-acetyltransferase ESCO zinc-finger" evidence="11">
    <location>
        <begin position="102"/>
        <end position="139"/>
    </location>
</feature>
<feature type="domain" description="N-acetyltransferase ESCO acetyl-transferase" evidence="12">
    <location>
        <begin position="375"/>
        <end position="399"/>
    </location>
</feature>
<comment type="subcellular location">
    <subcellularLocation>
        <location evidence="1">Nucleus</location>
    </subcellularLocation>
</comment>
<dbReference type="InterPro" id="IPR016181">
    <property type="entry name" value="Acyl_CoA_acyltransferase"/>
</dbReference>
<dbReference type="EMBL" id="JAVRRT010000004">
    <property type="protein sequence ID" value="KAK5172988.1"/>
    <property type="molecule type" value="Genomic_DNA"/>
</dbReference>
<organism evidence="13 14">
    <name type="scientific">Saxophila tyrrhenica</name>
    <dbReference type="NCBI Taxonomy" id="1690608"/>
    <lineage>
        <taxon>Eukaryota</taxon>
        <taxon>Fungi</taxon>
        <taxon>Dikarya</taxon>
        <taxon>Ascomycota</taxon>
        <taxon>Pezizomycotina</taxon>
        <taxon>Dothideomycetes</taxon>
        <taxon>Dothideomycetidae</taxon>
        <taxon>Mycosphaerellales</taxon>
        <taxon>Extremaceae</taxon>
        <taxon>Saxophila</taxon>
    </lineage>
</organism>
<keyword evidence="9" id="KW-0012">Acyltransferase</keyword>
<dbReference type="PANTHER" id="PTHR45884:SF2">
    <property type="entry name" value="N-ACETYLTRANSFERASE ECO"/>
    <property type="match status" value="1"/>
</dbReference>
<comment type="caution">
    <text evidence="13">The sequence shown here is derived from an EMBL/GenBank/DDBJ whole genome shotgun (WGS) entry which is preliminary data.</text>
</comment>
<dbReference type="Pfam" id="PF13880">
    <property type="entry name" value="Acetyltransf_13"/>
    <property type="match status" value="2"/>
</dbReference>
<dbReference type="PANTHER" id="PTHR45884">
    <property type="entry name" value="N-ACETYLTRANSFERASE ECO"/>
    <property type="match status" value="1"/>
</dbReference>
<keyword evidence="4" id="KW-0479">Metal-binding</keyword>
<comment type="similarity">
    <text evidence="2">Belongs to the acetyltransferase family. ECO subfamily.</text>
</comment>
<dbReference type="InterPro" id="IPR028009">
    <property type="entry name" value="ESCO_Acetyltransf_dom"/>
</dbReference>
<evidence type="ECO:0000313" key="13">
    <source>
        <dbReference type="EMBL" id="KAK5172988.1"/>
    </source>
</evidence>
<dbReference type="RefSeq" id="XP_064661706.1">
    <property type="nucleotide sequence ID" value="XM_064800367.1"/>
</dbReference>
<evidence type="ECO:0000256" key="10">
    <source>
        <dbReference type="SAM" id="MobiDB-lite"/>
    </source>
</evidence>
<reference evidence="13 14" key="1">
    <citation type="submission" date="2023-08" db="EMBL/GenBank/DDBJ databases">
        <title>Black Yeasts Isolated from many extreme environments.</title>
        <authorList>
            <person name="Coleine C."/>
            <person name="Stajich J.E."/>
            <person name="Selbmann L."/>
        </authorList>
    </citation>
    <scope>NUCLEOTIDE SEQUENCE [LARGE SCALE GENOMIC DNA]</scope>
    <source>
        <strain evidence="13 14">CCFEE 5935</strain>
    </source>
</reference>
<feature type="domain" description="N-acetyltransferase ESCO acetyl-transferase" evidence="12">
    <location>
        <begin position="304"/>
        <end position="334"/>
    </location>
</feature>
<keyword evidence="5" id="KW-0863">Zinc-finger</keyword>
<dbReference type="GO" id="GO:0000785">
    <property type="term" value="C:chromatin"/>
    <property type="evidence" value="ECO:0007669"/>
    <property type="project" value="TreeGrafter"/>
</dbReference>
<evidence type="ECO:0000259" key="12">
    <source>
        <dbReference type="Pfam" id="PF13880"/>
    </source>
</evidence>
<evidence type="ECO:0000256" key="5">
    <source>
        <dbReference type="ARBA" id="ARBA00022771"/>
    </source>
</evidence>
<gene>
    <name evidence="13" type="ORF">LTR77_003110</name>
</gene>
<accession>A0AAV9PKR8</accession>
<dbReference type="Proteomes" id="UP001337655">
    <property type="component" value="Unassembled WGS sequence"/>
</dbReference>
<sequence length="421" mass="46750">MADSLPLSESTIPSSPPGGAIFSDGPERASSPPSSPPGFPWELQENTDTATKPSKPIVNNAFSVLGKRKPLATLTSNERPSKKSRATPPSTKAKPSAASLSQTQLSLGQPTQIKCQTCGMSYVPSSSEDRALHTKYHKQNLEGYDVGKDFVSKAFPHSVYRGADSDGWVCAVHCHDRPARKRRAQAVLEIVQRELGAVELDQDELWDSKKSDPEVCFRPKWIALLYVKGGRCIGFLLAEVISEAFRVEEPPDELTGTADEAQERLHGKASTALESLRARQRAAAEREERLSKRPLRLSKTARVAKLGIARIWTSPTHRGKNIAATLLDRAIEYWNDRVRLDEEGEERVRKHSTLPPELRKVMDPMKPPKRERIESKNDVAFSQPTEAGRRLATRWYGTAWGWGVQSRMAAAQRKCSLLALK</sequence>
<evidence type="ECO:0000256" key="1">
    <source>
        <dbReference type="ARBA" id="ARBA00004123"/>
    </source>
</evidence>
<evidence type="ECO:0000256" key="7">
    <source>
        <dbReference type="ARBA" id="ARBA00023242"/>
    </source>
</evidence>
<keyword evidence="14" id="KW-1185">Reference proteome</keyword>
<dbReference type="Gene3D" id="3.40.630.30">
    <property type="match status" value="1"/>
</dbReference>
<dbReference type="AlphaFoldDB" id="A0AAV9PKR8"/>
<feature type="region of interest" description="Disordered" evidence="10">
    <location>
        <begin position="1"/>
        <end position="105"/>
    </location>
</feature>
<keyword evidence="3" id="KW-0808">Transferase</keyword>
<dbReference type="Pfam" id="PF13878">
    <property type="entry name" value="zf-C2H2_3"/>
    <property type="match status" value="1"/>
</dbReference>
<dbReference type="SUPFAM" id="SSF55729">
    <property type="entry name" value="Acyl-CoA N-acyltransferases (Nat)"/>
    <property type="match status" value="1"/>
</dbReference>
<dbReference type="GO" id="GO:0061733">
    <property type="term" value="F:protein-lysine-acetyltransferase activity"/>
    <property type="evidence" value="ECO:0007669"/>
    <property type="project" value="TreeGrafter"/>
</dbReference>
<dbReference type="InterPro" id="IPR028005">
    <property type="entry name" value="AcTrfase_ESCO_Znf_dom"/>
</dbReference>